<proteinExistence type="inferred from homology"/>
<dbReference type="EMBL" id="LN609528">
    <property type="protein sequence ID" value="CEF63833.1"/>
    <property type="molecule type" value="Genomic_DNA"/>
</dbReference>
<accession>A0A090L6U0</accession>
<dbReference type="STRING" id="34506.A0A090L6U0"/>
<dbReference type="AlphaFoldDB" id="A0A090L6U0"/>
<reference evidence="2" key="1">
    <citation type="submission" date="2014-09" db="EMBL/GenBank/DDBJ databases">
        <authorList>
            <person name="Aslett A.Martin."/>
        </authorList>
    </citation>
    <scope>NUCLEOTIDE SEQUENCE</scope>
    <source>
        <strain evidence="2">ED321 Heterogonic</strain>
    </source>
</reference>
<dbReference type="GeneID" id="36376198"/>
<dbReference type="PANTHER" id="PTHR21096">
    <property type="entry name" value="PROTEIN FAM136A"/>
    <property type="match status" value="1"/>
</dbReference>
<comment type="similarity">
    <text evidence="1">Belongs to the FAM136 family.</text>
</comment>
<evidence type="ECO:0000313" key="2">
    <source>
        <dbReference type="EMBL" id="CEF63833.1"/>
    </source>
</evidence>
<dbReference type="InterPro" id="IPR008560">
    <property type="entry name" value="DUF842_euk"/>
</dbReference>
<dbReference type="WormBase" id="SRAE_1000209100">
    <property type="protein sequence ID" value="SRP02959"/>
    <property type="gene ID" value="WBGene00258703"/>
</dbReference>
<gene>
    <name evidence="2 4 5" type="ORF">SRAE_1000209100</name>
</gene>
<dbReference type="OMA" id="NRCGMTC"/>
<reference evidence="3" key="2">
    <citation type="submission" date="2014-09" db="EMBL/GenBank/DDBJ databases">
        <authorList>
            <person name="Martin A.A."/>
        </authorList>
    </citation>
    <scope>NUCLEOTIDE SEQUENCE</scope>
    <source>
        <strain evidence="3">ED321</strain>
    </source>
</reference>
<dbReference type="PANTHER" id="PTHR21096:SF0">
    <property type="entry name" value="PROTEIN FAM136A"/>
    <property type="match status" value="1"/>
</dbReference>
<dbReference type="OrthoDB" id="9975421at2759"/>
<name>A0A090L6U0_STRRB</name>
<reference evidence="4" key="3">
    <citation type="submission" date="2020-12" db="UniProtKB">
        <authorList>
            <consortium name="WormBaseParasite"/>
        </authorList>
    </citation>
    <scope>IDENTIFICATION</scope>
</reference>
<dbReference type="RefSeq" id="XP_024503034.1">
    <property type="nucleotide sequence ID" value="XM_024649125.1"/>
</dbReference>
<dbReference type="CTD" id="36376198"/>
<evidence type="ECO:0000313" key="5">
    <source>
        <dbReference type="WormBase" id="SRAE_1000209100"/>
    </source>
</evidence>
<evidence type="ECO:0000256" key="1">
    <source>
        <dbReference type="ARBA" id="ARBA00009952"/>
    </source>
</evidence>
<evidence type="ECO:0000313" key="4">
    <source>
        <dbReference type="WBParaSite" id="SRAE_1000209100.1"/>
    </source>
</evidence>
<dbReference type="Proteomes" id="UP000035682">
    <property type="component" value="Unplaced"/>
</dbReference>
<protein>
    <submittedName>
        <fullName evidence="2">Protein FAM136A</fullName>
    </submittedName>
</protein>
<dbReference type="Pfam" id="PF05811">
    <property type="entry name" value="DUF842"/>
    <property type="match status" value="1"/>
</dbReference>
<dbReference type="WBParaSite" id="SRAE_1000209100.1">
    <property type="protein sequence ID" value="SRAE_1000209100.1"/>
    <property type="gene ID" value="WBGene00258703"/>
</dbReference>
<evidence type="ECO:0000313" key="3">
    <source>
        <dbReference type="Proteomes" id="UP000035682"/>
    </source>
</evidence>
<sequence>MEKAQQRMTESMEEFIDEIDRKYLRRIKKEMFDCSSRCLDDRSLKRTETESCIESCSSSIEMAQKYFNKELGTLGEQLNRCVMSGYDKTVQKYGEPKNNEEAKKIQKLMETQVTNCVNDHIALLPNIEKKFVNDLYNKLK</sequence>
<keyword evidence="3" id="KW-1185">Reference proteome</keyword>
<dbReference type="GO" id="GO:0005737">
    <property type="term" value="C:cytoplasm"/>
    <property type="evidence" value="ECO:0007669"/>
    <property type="project" value="TreeGrafter"/>
</dbReference>
<organism evidence="2">
    <name type="scientific">Strongyloides ratti</name>
    <name type="common">Parasitic roundworm</name>
    <dbReference type="NCBI Taxonomy" id="34506"/>
    <lineage>
        <taxon>Eukaryota</taxon>
        <taxon>Metazoa</taxon>
        <taxon>Ecdysozoa</taxon>
        <taxon>Nematoda</taxon>
        <taxon>Chromadorea</taxon>
        <taxon>Rhabditida</taxon>
        <taxon>Tylenchina</taxon>
        <taxon>Panagrolaimomorpha</taxon>
        <taxon>Strongyloidoidea</taxon>
        <taxon>Strongyloididae</taxon>
        <taxon>Strongyloides</taxon>
    </lineage>
</organism>